<dbReference type="Proteomes" id="UP001595916">
    <property type="component" value="Unassembled WGS sequence"/>
</dbReference>
<accession>A0ABV9QLX6</accession>
<dbReference type="EC" id="3.4.11.-" evidence="10"/>
<dbReference type="Gene3D" id="2.30.250.10">
    <property type="entry name" value="Aminopeptidase i, Domain 2"/>
    <property type="match status" value="1"/>
</dbReference>
<dbReference type="NCBIfam" id="NF002600">
    <property type="entry name" value="PRK02256.1"/>
    <property type="match status" value="1"/>
</dbReference>
<comment type="similarity">
    <text evidence="2 9">Belongs to the peptidase M18 family.</text>
</comment>
<comment type="caution">
    <text evidence="11">The sequence shown here is derived from an EMBL/GenBank/DDBJ whole genome shotgun (WGS) entry which is preliminary data.</text>
</comment>
<dbReference type="RefSeq" id="WP_379788175.1">
    <property type="nucleotide sequence ID" value="NZ_JBHSHL010000022.1"/>
</dbReference>
<dbReference type="SUPFAM" id="SSF101821">
    <property type="entry name" value="Aminopeptidase/glucanase lid domain"/>
    <property type="match status" value="1"/>
</dbReference>
<organism evidence="11 12">
    <name type="scientific">Filifactor villosus</name>
    <dbReference type="NCBI Taxonomy" id="29374"/>
    <lineage>
        <taxon>Bacteria</taxon>
        <taxon>Bacillati</taxon>
        <taxon>Bacillota</taxon>
        <taxon>Clostridia</taxon>
        <taxon>Peptostreptococcales</taxon>
        <taxon>Filifactoraceae</taxon>
        <taxon>Filifactor</taxon>
    </lineage>
</organism>
<evidence type="ECO:0000256" key="10">
    <source>
        <dbReference type="RuleBase" id="RU004387"/>
    </source>
</evidence>
<evidence type="ECO:0000256" key="7">
    <source>
        <dbReference type="ARBA" id="ARBA00022833"/>
    </source>
</evidence>
<protein>
    <recommendedName>
        <fullName evidence="10">M18 family aminopeptidase</fullName>
        <ecNumber evidence="10">3.4.11.-</ecNumber>
    </recommendedName>
</protein>
<evidence type="ECO:0000256" key="2">
    <source>
        <dbReference type="ARBA" id="ARBA00008290"/>
    </source>
</evidence>
<dbReference type="InterPro" id="IPR023358">
    <property type="entry name" value="Peptidase_M18_dom2"/>
</dbReference>
<keyword evidence="8 9" id="KW-0482">Metalloprotease</keyword>
<dbReference type="Pfam" id="PF02127">
    <property type="entry name" value="Peptidase_M18"/>
    <property type="match status" value="1"/>
</dbReference>
<dbReference type="EMBL" id="JBHSHL010000022">
    <property type="protein sequence ID" value="MFC4804661.1"/>
    <property type="molecule type" value="Genomic_DNA"/>
</dbReference>
<keyword evidence="12" id="KW-1185">Reference proteome</keyword>
<keyword evidence="3 9" id="KW-0031">Aminopeptidase</keyword>
<evidence type="ECO:0000256" key="9">
    <source>
        <dbReference type="RuleBase" id="RU004386"/>
    </source>
</evidence>
<evidence type="ECO:0000256" key="4">
    <source>
        <dbReference type="ARBA" id="ARBA00022670"/>
    </source>
</evidence>
<dbReference type="PANTHER" id="PTHR28570">
    <property type="entry name" value="ASPARTYL AMINOPEPTIDASE"/>
    <property type="match status" value="1"/>
</dbReference>
<evidence type="ECO:0000256" key="3">
    <source>
        <dbReference type="ARBA" id="ARBA00022438"/>
    </source>
</evidence>
<evidence type="ECO:0000256" key="6">
    <source>
        <dbReference type="ARBA" id="ARBA00022801"/>
    </source>
</evidence>
<keyword evidence="6 9" id="KW-0378">Hydrolase</keyword>
<evidence type="ECO:0000256" key="1">
    <source>
        <dbReference type="ARBA" id="ARBA00001947"/>
    </source>
</evidence>
<evidence type="ECO:0000313" key="12">
    <source>
        <dbReference type="Proteomes" id="UP001595916"/>
    </source>
</evidence>
<evidence type="ECO:0000256" key="8">
    <source>
        <dbReference type="ARBA" id="ARBA00023049"/>
    </source>
</evidence>
<dbReference type="GO" id="GO:0004177">
    <property type="term" value="F:aminopeptidase activity"/>
    <property type="evidence" value="ECO:0007669"/>
    <property type="project" value="UniProtKB-KW"/>
</dbReference>
<reference evidence="12" key="1">
    <citation type="journal article" date="2019" name="Int. J. Syst. Evol. Microbiol.">
        <title>The Global Catalogue of Microorganisms (GCM) 10K type strain sequencing project: providing services to taxonomists for standard genome sequencing and annotation.</title>
        <authorList>
            <consortium name="The Broad Institute Genomics Platform"/>
            <consortium name="The Broad Institute Genome Sequencing Center for Infectious Disease"/>
            <person name="Wu L."/>
            <person name="Ma J."/>
        </authorList>
    </citation>
    <scope>NUCLEOTIDE SEQUENCE [LARGE SCALE GENOMIC DNA]</scope>
    <source>
        <strain evidence="12">CCUG 46385</strain>
    </source>
</reference>
<dbReference type="SUPFAM" id="SSF53187">
    <property type="entry name" value="Zn-dependent exopeptidases"/>
    <property type="match status" value="1"/>
</dbReference>
<name>A0ABV9QLX6_9FIRM</name>
<keyword evidence="7 9" id="KW-0862">Zinc</keyword>
<evidence type="ECO:0000313" key="11">
    <source>
        <dbReference type="EMBL" id="MFC4804661.1"/>
    </source>
</evidence>
<evidence type="ECO:0000256" key="5">
    <source>
        <dbReference type="ARBA" id="ARBA00022723"/>
    </source>
</evidence>
<dbReference type="PANTHER" id="PTHR28570:SF2">
    <property type="entry name" value="M18 FAMILY AMINOPEPTIDASE 1-RELATED"/>
    <property type="match status" value="1"/>
</dbReference>
<dbReference type="PRINTS" id="PR00932">
    <property type="entry name" value="AMINO1PTASE"/>
</dbReference>
<dbReference type="InterPro" id="IPR001948">
    <property type="entry name" value="Peptidase_M18"/>
</dbReference>
<dbReference type="Gene3D" id="3.40.630.10">
    <property type="entry name" value="Zn peptidases"/>
    <property type="match status" value="1"/>
</dbReference>
<comment type="cofactor">
    <cofactor evidence="1 10">
        <name>Zn(2+)</name>
        <dbReference type="ChEBI" id="CHEBI:29105"/>
    </cofactor>
</comment>
<keyword evidence="5 9" id="KW-0479">Metal-binding</keyword>
<keyword evidence="4 9" id="KW-0645">Protease</keyword>
<sequence>MEQKNGWKSMSENQLIEIEHYSKEYMDFLDASKTERTCAKEIVRLAMEQGYKDLSHYQKAGSLKAGDKVVVDHKGKAVLLFVIGEEELQKGIYVVGSHIDSPRLDLKPNPLYEEGNMAFLKTHYYGGIKKYQWGCVPLAMYGVIYTKDGQKIEICIGDKEEDPVFCVNDLLIHLSAKQMEKKASEVIEGEQLNVVFGHIPLKEEEKDAVKQNILNLLLKQYNIEEKSFLSAEIELVPAGKSRYVGLDRGLVGGYGQDDRVCTFAAMKAIFGIKTPKRTACTLFADKEEIGSTGNTGMDSLLLENVVSELVELQNEYCCLKVRRCLGSAKVLSADVNVAYDPNFPEVTDKMNVAYMGEGVCVTKYTGAGGKGGSSDANAEFLHEVISKFDEKGIVWQTGELGKVDAGGGGTIACYLARYGAEVLDCGTAVLNMHSPFELSSKLDIYMTSEAYRVFLEN</sequence>
<gene>
    <name evidence="11" type="ORF">ACFO4R_06145</name>
</gene>
<proteinExistence type="inferred from homology"/>